<dbReference type="InterPro" id="IPR000601">
    <property type="entry name" value="PKD_dom"/>
</dbReference>
<dbReference type="RefSeq" id="WP_207859105.1">
    <property type="nucleotide sequence ID" value="NZ_JAFREP010000010.1"/>
</dbReference>
<name>A0A8J7Q8C1_9BACT</name>
<evidence type="ECO:0000313" key="4">
    <source>
        <dbReference type="Proteomes" id="UP000664417"/>
    </source>
</evidence>
<proteinExistence type="predicted"/>
<dbReference type="SUPFAM" id="SSF49299">
    <property type="entry name" value="PKD domain"/>
    <property type="match status" value="1"/>
</dbReference>
<feature type="domain" description="PKD" evidence="2">
    <location>
        <begin position="45"/>
        <end position="110"/>
    </location>
</feature>
<sequence>MFPSSRCSQLSLVLLLCLAACGGGGEGDTPETQLSFTYQQQGALVVFTTVQDGSSAPAFAVSANWDFGDGQAVNAINPSHYYSQPGTYQVTAQFQHGDGSRSSHVETVHIDDVAACPTDWRQVRGPSPWVFNDMAALPHGFLAVGDNGSLQRSANGFEWCAAGDGFSWNFTRVLAVENQFYVLGHSARFDGEGNPRGETVLLVGRDGTSWPVIAEADAVLTDFAFLGPELLAVGRAEFIDPNTQTLTSLGVIYRFNRATNRFDWLRTEGESIDEIRVVGNQLWLSGKRAPSGQDPGGFFTWISTDGETWEQVADNPIRPEPIPRGERFRQINLLEQLVYLEEDNWVAARYVGNDRPERIFYEGERFFAWAEERLLTSEDGRAWQAVSHPAFPERDVTLISYNQWVWQAFDDQGPLLWSSNGVDWQEHPLNQSHGEATSLNHIAHTRTGFAVAGDGGTLLTSPNGRDWQVTTTPQTVRYAGLVERPTGLLIAGERAAATEPGAIWMLEQDAPRVVHAKTEPFAVIAATEAMVVAITRGGSVERTRDPEARFWEHAGQLESPRTLQAYENRFWLVTNNGRLLHSSDARDWTEIRWDNYAVRAVGFRDSQVLVAGDNQLAQDAQTLLYLGNTNESWQRVALPYAMQVRFIGTDPDGFTLVGNRGKIVRSSDAPRFATNILFSPDGLTWQPQSAPPVTGFNDLRATLHRALAIGKKGRLFLRER</sequence>
<dbReference type="AlphaFoldDB" id="A0A8J7Q8C1"/>
<evidence type="ECO:0000259" key="2">
    <source>
        <dbReference type="PROSITE" id="PS50093"/>
    </source>
</evidence>
<comment type="caution">
    <text evidence="3">The sequence shown here is derived from an EMBL/GenBank/DDBJ whole genome shotgun (WGS) entry which is preliminary data.</text>
</comment>
<keyword evidence="4" id="KW-1185">Reference proteome</keyword>
<organism evidence="3 4">
    <name type="scientific">Acanthopleuribacter pedis</name>
    <dbReference type="NCBI Taxonomy" id="442870"/>
    <lineage>
        <taxon>Bacteria</taxon>
        <taxon>Pseudomonadati</taxon>
        <taxon>Acidobacteriota</taxon>
        <taxon>Holophagae</taxon>
        <taxon>Acanthopleuribacterales</taxon>
        <taxon>Acanthopleuribacteraceae</taxon>
        <taxon>Acanthopleuribacter</taxon>
    </lineage>
</organism>
<dbReference type="InterPro" id="IPR013783">
    <property type="entry name" value="Ig-like_fold"/>
</dbReference>
<dbReference type="InterPro" id="IPR035986">
    <property type="entry name" value="PKD_dom_sf"/>
</dbReference>
<dbReference type="SMART" id="SM00089">
    <property type="entry name" value="PKD"/>
    <property type="match status" value="1"/>
</dbReference>
<dbReference type="Gene3D" id="2.60.40.10">
    <property type="entry name" value="Immunoglobulins"/>
    <property type="match status" value="1"/>
</dbReference>
<evidence type="ECO:0000256" key="1">
    <source>
        <dbReference type="SAM" id="SignalP"/>
    </source>
</evidence>
<dbReference type="SUPFAM" id="SSF110296">
    <property type="entry name" value="Oligoxyloglucan reducing end-specific cellobiohydrolase"/>
    <property type="match status" value="1"/>
</dbReference>
<dbReference type="CDD" id="cd00146">
    <property type="entry name" value="PKD"/>
    <property type="match status" value="1"/>
</dbReference>
<dbReference type="Proteomes" id="UP000664417">
    <property type="component" value="Unassembled WGS sequence"/>
</dbReference>
<dbReference type="PROSITE" id="PS50093">
    <property type="entry name" value="PKD"/>
    <property type="match status" value="1"/>
</dbReference>
<reference evidence="3" key="1">
    <citation type="submission" date="2021-03" db="EMBL/GenBank/DDBJ databases">
        <authorList>
            <person name="Wang G."/>
        </authorList>
    </citation>
    <scope>NUCLEOTIDE SEQUENCE</scope>
    <source>
        <strain evidence="3">KCTC 12899</strain>
    </source>
</reference>
<protein>
    <submittedName>
        <fullName evidence="3">PKD domain-containing protein</fullName>
    </submittedName>
</protein>
<feature type="chain" id="PRO_5035172018" evidence="1">
    <location>
        <begin position="23"/>
        <end position="720"/>
    </location>
</feature>
<dbReference type="EMBL" id="JAFREP010000010">
    <property type="protein sequence ID" value="MBO1319284.1"/>
    <property type="molecule type" value="Genomic_DNA"/>
</dbReference>
<accession>A0A8J7Q8C1</accession>
<dbReference type="Pfam" id="PF18911">
    <property type="entry name" value="PKD_4"/>
    <property type="match status" value="1"/>
</dbReference>
<evidence type="ECO:0000313" key="3">
    <source>
        <dbReference type="EMBL" id="MBO1319284.1"/>
    </source>
</evidence>
<gene>
    <name evidence="3" type="ORF">J3U88_12500</name>
</gene>
<feature type="signal peptide" evidence="1">
    <location>
        <begin position="1"/>
        <end position="22"/>
    </location>
</feature>
<dbReference type="InterPro" id="IPR022409">
    <property type="entry name" value="PKD/Chitinase_dom"/>
</dbReference>
<keyword evidence="1" id="KW-0732">Signal</keyword>